<name>A0A285PH94_9HYPH</name>
<feature type="domain" description="YdhG-like" evidence="1">
    <location>
        <begin position="8"/>
        <end position="104"/>
    </location>
</feature>
<dbReference type="Proteomes" id="UP000219439">
    <property type="component" value="Unassembled WGS sequence"/>
</dbReference>
<evidence type="ECO:0000259" key="1">
    <source>
        <dbReference type="Pfam" id="PF08818"/>
    </source>
</evidence>
<dbReference type="AlphaFoldDB" id="A0A285PH94"/>
<dbReference type="SUPFAM" id="SSF159888">
    <property type="entry name" value="YdhG-like"/>
    <property type="match status" value="1"/>
</dbReference>
<gene>
    <name evidence="2" type="ORF">SAMN06265368_2595</name>
</gene>
<organism evidence="2 3">
    <name type="scientific">Cohaesibacter gelatinilyticus</name>
    <dbReference type="NCBI Taxonomy" id="372072"/>
    <lineage>
        <taxon>Bacteria</taxon>
        <taxon>Pseudomonadati</taxon>
        <taxon>Pseudomonadota</taxon>
        <taxon>Alphaproteobacteria</taxon>
        <taxon>Hyphomicrobiales</taxon>
        <taxon>Cohaesibacteraceae</taxon>
    </lineage>
</organism>
<dbReference type="OrthoDB" id="7619808at2"/>
<dbReference type="InterPro" id="IPR014922">
    <property type="entry name" value="YdhG-like"/>
</dbReference>
<protein>
    <recommendedName>
        <fullName evidence="1">YdhG-like domain-containing protein</fullName>
    </recommendedName>
</protein>
<sequence length="108" mass="12062">MMNEIEKAEIAEHLKALIKRVVPEAAFVAKYGGTMVEAIPGEMKSQFCGVFAYKNHVSLEFTNGCDLDDPDKILEGSGKFRRHIKFAKLSDIEEKQSEGFLRQAAKAL</sequence>
<accession>A0A285PH94</accession>
<evidence type="ECO:0000313" key="3">
    <source>
        <dbReference type="Proteomes" id="UP000219439"/>
    </source>
</evidence>
<evidence type="ECO:0000313" key="2">
    <source>
        <dbReference type="EMBL" id="SNZ19506.1"/>
    </source>
</evidence>
<proteinExistence type="predicted"/>
<reference evidence="2 3" key="1">
    <citation type="submission" date="2017-09" db="EMBL/GenBank/DDBJ databases">
        <authorList>
            <person name="Ehlers B."/>
            <person name="Leendertz F.H."/>
        </authorList>
    </citation>
    <scope>NUCLEOTIDE SEQUENCE [LARGE SCALE GENOMIC DNA]</scope>
    <source>
        <strain evidence="2 3">DSM 18289</strain>
    </source>
</reference>
<keyword evidence="3" id="KW-1185">Reference proteome</keyword>
<dbReference type="RefSeq" id="WP_097153850.1">
    <property type="nucleotide sequence ID" value="NZ_OBEL01000002.1"/>
</dbReference>
<dbReference type="EMBL" id="OBEL01000002">
    <property type="protein sequence ID" value="SNZ19506.1"/>
    <property type="molecule type" value="Genomic_DNA"/>
</dbReference>
<dbReference type="Pfam" id="PF08818">
    <property type="entry name" value="DUF1801"/>
    <property type="match status" value="1"/>
</dbReference>